<evidence type="ECO:0000313" key="1">
    <source>
        <dbReference type="EMBL" id="PSL03885.1"/>
    </source>
</evidence>
<gene>
    <name evidence="1" type="ORF">CLV48_106125</name>
</gene>
<organism evidence="1 2">
    <name type="scientific">Cecembia rubra</name>
    <dbReference type="NCBI Taxonomy" id="1485585"/>
    <lineage>
        <taxon>Bacteria</taxon>
        <taxon>Pseudomonadati</taxon>
        <taxon>Bacteroidota</taxon>
        <taxon>Cytophagia</taxon>
        <taxon>Cytophagales</taxon>
        <taxon>Cyclobacteriaceae</taxon>
        <taxon>Cecembia</taxon>
    </lineage>
</organism>
<accession>A0A2P8E346</accession>
<dbReference type="Proteomes" id="UP000240708">
    <property type="component" value="Unassembled WGS sequence"/>
</dbReference>
<comment type="caution">
    <text evidence="1">The sequence shown here is derived from an EMBL/GenBank/DDBJ whole genome shotgun (WGS) entry which is preliminary data.</text>
</comment>
<dbReference type="RefSeq" id="WP_106567561.1">
    <property type="nucleotide sequence ID" value="NZ_PYGF01000006.1"/>
</dbReference>
<sequence length="74" mass="8367">MKEIKIEHKILIHDELKKALDAIGNIGELCAKEKYHHILLSTTSILGLINNVSRLTMGKDIDKSLIPNQDFTKN</sequence>
<dbReference type="AlphaFoldDB" id="A0A2P8E346"/>
<keyword evidence="2" id="KW-1185">Reference proteome</keyword>
<protein>
    <submittedName>
        <fullName evidence="1">Uncharacterized protein</fullName>
    </submittedName>
</protein>
<reference evidence="1 2" key="1">
    <citation type="submission" date="2018-03" db="EMBL/GenBank/DDBJ databases">
        <title>Genomic Encyclopedia of Archaeal and Bacterial Type Strains, Phase II (KMG-II): from individual species to whole genera.</title>
        <authorList>
            <person name="Goeker M."/>
        </authorList>
    </citation>
    <scope>NUCLEOTIDE SEQUENCE [LARGE SCALE GENOMIC DNA]</scope>
    <source>
        <strain evidence="1 2">DSM 28057</strain>
    </source>
</reference>
<evidence type="ECO:0000313" key="2">
    <source>
        <dbReference type="Proteomes" id="UP000240708"/>
    </source>
</evidence>
<dbReference type="EMBL" id="PYGF01000006">
    <property type="protein sequence ID" value="PSL03885.1"/>
    <property type="molecule type" value="Genomic_DNA"/>
</dbReference>
<proteinExistence type="predicted"/>
<name>A0A2P8E346_9BACT</name>